<keyword evidence="6" id="KW-0963">Cytoplasm</keyword>
<evidence type="ECO:0000256" key="4">
    <source>
        <dbReference type="ARBA" id="ARBA00009461"/>
    </source>
</evidence>
<evidence type="ECO:0000256" key="6">
    <source>
        <dbReference type="ARBA" id="ARBA00022490"/>
    </source>
</evidence>
<dbReference type="AlphaFoldDB" id="S3CXK4"/>
<comment type="subcellular location">
    <subcellularLocation>
        <location evidence="3">Cytoplasm</location>
    </subcellularLocation>
    <subcellularLocation>
        <location evidence="2">Nucleus</location>
    </subcellularLocation>
</comment>
<feature type="domain" description="Restriction of telomere capping protein 4 C-terminal" evidence="9">
    <location>
        <begin position="404"/>
        <end position="520"/>
    </location>
</feature>
<evidence type="ECO:0000256" key="2">
    <source>
        <dbReference type="ARBA" id="ARBA00004123"/>
    </source>
</evidence>
<reference evidence="10 11" key="1">
    <citation type="journal article" date="2013" name="BMC Genomics">
        <title>Genomics-driven discovery of the pneumocandin biosynthetic gene cluster in the fungus Glarea lozoyensis.</title>
        <authorList>
            <person name="Chen L."/>
            <person name="Yue Q."/>
            <person name="Zhang X."/>
            <person name="Xiang M."/>
            <person name="Wang C."/>
            <person name="Li S."/>
            <person name="Che Y."/>
            <person name="Ortiz-Lopez F.J."/>
            <person name="Bills G.F."/>
            <person name="Liu X."/>
            <person name="An Z."/>
        </authorList>
    </citation>
    <scope>NUCLEOTIDE SEQUENCE [LARGE SCALE GENOMIC DNA]</scope>
    <source>
        <strain evidence="11">ATCC 20868 / MF5171</strain>
    </source>
</reference>
<dbReference type="SMART" id="SM01312">
    <property type="entry name" value="RTC4"/>
    <property type="match status" value="1"/>
</dbReference>
<evidence type="ECO:0000256" key="8">
    <source>
        <dbReference type="SAM" id="MobiDB-lite"/>
    </source>
</evidence>
<evidence type="ECO:0000256" key="5">
    <source>
        <dbReference type="ARBA" id="ARBA00015162"/>
    </source>
</evidence>
<comment type="similarity">
    <text evidence="4">Belongs to the RTC4 family.</text>
</comment>
<feature type="compositionally biased region" description="Polar residues" evidence="8">
    <location>
        <begin position="112"/>
        <end position="134"/>
    </location>
</feature>
<evidence type="ECO:0000256" key="7">
    <source>
        <dbReference type="ARBA" id="ARBA00023242"/>
    </source>
</evidence>
<dbReference type="InterPro" id="IPR039024">
    <property type="entry name" value="RTC4"/>
</dbReference>
<evidence type="ECO:0000313" key="10">
    <source>
        <dbReference type="EMBL" id="EPE29664.1"/>
    </source>
</evidence>
<gene>
    <name evidence="10" type="ORF">GLAREA_00824</name>
</gene>
<protein>
    <recommendedName>
        <fullName evidence="5">Restriction of telomere capping protein 4</fullName>
    </recommendedName>
</protein>
<dbReference type="eggNOG" id="ENOG502SEU0">
    <property type="taxonomic scope" value="Eukaryota"/>
</dbReference>
<organism evidence="10 11">
    <name type="scientific">Glarea lozoyensis (strain ATCC 20868 / MF5171)</name>
    <dbReference type="NCBI Taxonomy" id="1116229"/>
    <lineage>
        <taxon>Eukaryota</taxon>
        <taxon>Fungi</taxon>
        <taxon>Dikarya</taxon>
        <taxon>Ascomycota</taxon>
        <taxon>Pezizomycotina</taxon>
        <taxon>Leotiomycetes</taxon>
        <taxon>Helotiales</taxon>
        <taxon>Helotiaceae</taxon>
        <taxon>Glarea</taxon>
    </lineage>
</organism>
<dbReference type="GO" id="GO:0005737">
    <property type="term" value="C:cytoplasm"/>
    <property type="evidence" value="ECO:0007669"/>
    <property type="project" value="UniProtKB-SubCell"/>
</dbReference>
<dbReference type="Proteomes" id="UP000016922">
    <property type="component" value="Unassembled WGS sequence"/>
</dbReference>
<keyword evidence="7" id="KW-0539">Nucleus</keyword>
<dbReference type="PANTHER" id="PTHR41391">
    <property type="entry name" value="RESTRICTION OF TELOMERE CAPPING PROTEIN 4"/>
    <property type="match status" value="1"/>
</dbReference>
<feature type="compositionally biased region" description="Polar residues" evidence="8">
    <location>
        <begin position="176"/>
        <end position="193"/>
    </location>
</feature>
<dbReference type="InterPro" id="IPR028094">
    <property type="entry name" value="RTC4_C"/>
</dbReference>
<dbReference type="RefSeq" id="XP_008083773.1">
    <property type="nucleotide sequence ID" value="XM_008085582.1"/>
</dbReference>
<dbReference type="GeneID" id="19459882"/>
<dbReference type="PANTHER" id="PTHR41391:SF1">
    <property type="entry name" value="RESTRICTION OF TELOMERE CAPPING PROTEIN 4"/>
    <property type="match status" value="1"/>
</dbReference>
<dbReference type="EMBL" id="KE145367">
    <property type="protein sequence ID" value="EPE29664.1"/>
    <property type="molecule type" value="Genomic_DNA"/>
</dbReference>
<dbReference type="KEGG" id="glz:GLAREA_00824"/>
<dbReference type="OrthoDB" id="128308at2759"/>
<evidence type="ECO:0000256" key="3">
    <source>
        <dbReference type="ARBA" id="ARBA00004496"/>
    </source>
</evidence>
<comment type="function">
    <text evidence="1">May be involved in a process influencing telomere capping.</text>
</comment>
<name>S3CXK4_GLAL2</name>
<sequence>MSGVSNYLYLQNHTARRVGLTRSDRPSGGCQPKKYKYSSSPSPPPKEFKLHTLEESKQDEAEEDILAPPASESSDDEADRQRANIQPSTNIGKKAKVGKPASSRGKPKGPTINGNSKLETKPKSSVSSQDNGQASPKRKSQEDFEGGVWEKRKKRVKTQAKYGSQSSQGKGKGKSATNVMSSNNSEGGAQKSSVLGFKTVEALSDPDTPPKKERQDGIKKFSPISSPEATPVKANQLKVSGSLSPTPVKKDSGFVKPEYDDFDELNTPNSPSSVASKVKKHKNVANDDPSVSSSSFKMLGGIDELAIQARAFIDQDSLDAQSLLAHENEITGSQSKRCPMCKKMVDDEYLRKFKGLSTRMQMKSCQSHQKTTAIEEWKTKGYPVINWERLSSRIDEHHQFIEGLIKGAECHSRSLLEERIQAGKERNLLTTTSNLIPGYYGARGLRDISQQVMENFSELLRERAVKDKTIAARTVTGFLHSVIVPEVTVLLIADDMKVGTEKARDILNDSVGLGEMVHEDIKDVVKRRVRGSDDDEDFD</sequence>
<dbReference type="OMA" id="KSYYANA"/>
<accession>S3CXK4</accession>
<feature type="compositionally biased region" description="Basic and acidic residues" evidence="8">
    <location>
        <begin position="46"/>
        <end position="59"/>
    </location>
</feature>
<feature type="region of interest" description="Disordered" evidence="8">
    <location>
        <begin position="18"/>
        <end position="254"/>
    </location>
</feature>
<dbReference type="HOGENOM" id="CLU_030573_1_0_1"/>
<dbReference type="GO" id="GO:0005634">
    <property type="term" value="C:nucleus"/>
    <property type="evidence" value="ECO:0007669"/>
    <property type="project" value="UniProtKB-SubCell"/>
</dbReference>
<evidence type="ECO:0000259" key="9">
    <source>
        <dbReference type="SMART" id="SM01312"/>
    </source>
</evidence>
<feature type="compositionally biased region" description="Basic and acidic residues" evidence="8">
    <location>
        <begin position="208"/>
        <end position="219"/>
    </location>
</feature>
<evidence type="ECO:0000313" key="11">
    <source>
        <dbReference type="Proteomes" id="UP000016922"/>
    </source>
</evidence>
<evidence type="ECO:0000256" key="1">
    <source>
        <dbReference type="ARBA" id="ARBA00002738"/>
    </source>
</evidence>
<keyword evidence="11" id="KW-1185">Reference proteome</keyword>
<dbReference type="Pfam" id="PF14474">
    <property type="entry name" value="RTC4"/>
    <property type="match status" value="1"/>
</dbReference>
<proteinExistence type="inferred from homology"/>